<evidence type="ECO:0000313" key="2">
    <source>
        <dbReference type="Proteomes" id="UP000663852"/>
    </source>
</evidence>
<comment type="caution">
    <text evidence="1">The sequence shown here is derived from an EMBL/GenBank/DDBJ whole genome shotgun (WGS) entry which is preliminary data.</text>
</comment>
<gene>
    <name evidence="1" type="ORF">EDS130_LOCUS6217</name>
</gene>
<accession>A0A813UX13</accession>
<dbReference type="AlphaFoldDB" id="A0A813UX13"/>
<evidence type="ECO:0000313" key="1">
    <source>
        <dbReference type="EMBL" id="CAF0828545.1"/>
    </source>
</evidence>
<protein>
    <submittedName>
        <fullName evidence="1">Uncharacterized protein</fullName>
    </submittedName>
</protein>
<proteinExistence type="predicted"/>
<sequence>MTEDVSPDHLRLFPLHDNAIARTVKSDNEYRLTSTTFTCEVVCKLCEFQLYVRFTAPFMTVSTSIAYLTT</sequence>
<dbReference type="Proteomes" id="UP000663852">
    <property type="component" value="Unassembled WGS sequence"/>
</dbReference>
<name>A0A813UX13_ADIRI</name>
<dbReference type="EMBL" id="CAJNOJ010000018">
    <property type="protein sequence ID" value="CAF0828545.1"/>
    <property type="molecule type" value="Genomic_DNA"/>
</dbReference>
<organism evidence="1 2">
    <name type="scientific">Adineta ricciae</name>
    <name type="common">Rotifer</name>
    <dbReference type="NCBI Taxonomy" id="249248"/>
    <lineage>
        <taxon>Eukaryota</taxon>
        <taxon>Metazoa</taxon>
        <taxon>Spiralia</taxon>
        <taxon>Gnathifera</taxon>
        <taxon>Rotifera</taxon>
        <taxon>Eurotatoria</taxon>
        <taxon>Bdelloidea</taxon>
        <taxon>Adinetida</taxon>
        <taxon>Adinetidae</taxon>
        <taxon>Adineta</taxon>
    </lineage>
</organism>
<reference evidence="1" key="1">
    <citation type="submission" date="2021-02" db="EMBL/GenBank/DDBJ databases">
        <authorList>
            <person name="Nowell W R."/>
        </authorList>
    </citation>
    <scope>NUCLEOTIDE SEQUENCE</scope>
</reference>